<accession>A0AAE0S1R9</accession>
<gene>
    <name evidence="1" type="ORF">CHS0354_025626</name>
</gene>
<dbReference type="Proteomes" id="UP001195483">
    <property type="component" value="Unassembled WGS sequence"/>
</dbReference>
<protein>
    <submittedName>
        <fullName evidence="1">Uncharacterized protein</fullName>
    </submittedName>
</protein>
<name>A0AAE0S1R9_9BIVA</name>
<dbReference type="AlphaFoldDB" id="A0AAE0S1R9"/>
<sequence>MKTSILPEYKERLYRDEQGAVWMRNVYLSDEAKYVIQYETDNNFKKSEVRIDVMVAPKKNCKPKIVRKDSFLTASLVAEDCGRPVASVYWKDINDNVYRSNTEIKLQPENRDVLYIACIDGPALLCEKALENRNYCSSINIDGIKNATDEHLLYQVTLSLNYFDHPTKEISLAKISKL</sequence>
<comment type="caution">
    <text evidence="1">The sequence shown here is derived from an EMBL/GenBank/DDBJ whole genome shotgun (WGS) entry which is preliminary data.</text>
</comment>
<reference evidence="1" key="3">
    <citation type="submission" date="2023-05" db="EMBL/GenBank/DDBJ databases">
        <authorList>
            <person name="Smith C.H."/>
        </authorList>
    </citation>
    <scope>NUCLEOTIDE SEQUENCE</scope>
    <source>
        <strain evidence="1">CHS0354</strain>
        <tissue evidence="1">Mantle</tissue>
    </source>
</reference>
<reference evidence="1" key="1">
    <citation type="journal article" date="2021" name="Genome Biol. Evol.">
        <title>A High-Quality Reference Genome for a Parasitic Bivalve with Doubly Uniparental Inheritance (Bivalvia: Unionida).</title>
        <authorList>
            <person name="Smith C.H."/>
        </authorList>
    </citation>
    <scope>NUCLEOTIDE SEQUENCE</scope>
    <source>
        <strain evidence="1">CHS0354</strain>
    </source>
</reference>
<organism evidence="1 2">
    <name type="scientific">Potamilus streckersoni</name>
    <dbReference type="NCBI Taxonomy" id="2493646"/>
    <lineage>
        <taxon>Eukaryota</taxon>
        <taxon>Metazoa</taxon>
        <taxon>Spiralia</taxon>
        <taxon>Lophotrochozoa</taxon>
        <taxon>Mollusca</taxon>
        <taxon>Bivalvia</taxon>
        <taxon>Autobranchia</taxon>
        <taxon>Heteroconchia</taxon>
        <taxon>Palaeoheterodonta</taxon>
        <taxon>Unionida</taxon>
        <taxon>Unionoidea</taxon>
        <taxon>Unionidae</taxon>
        <taxon>Ambleminae</taxon>
        <taxon>Lampsilini</taxon>
        <taxon>Potamilus</taxon>
    </lineage>
</organism>
<proteinExistence type="predicted"/>
<dbReference type="EMBL" id="JAEAOA010001522">
    <property type="protein sequence ID" value="KAK3583493.1"/>
    <property type="molecule type" value="Genomic_DNA"/>
</dbReference>
<evidence type="ECO:0000313" key="1">
    <source>
        <dbReference type="EMBL" id="KAK3583493.1"/>
    </source>
</evidence>
<keyword evidence="2" id="KW-1185">Reference proteome</keyword>
<reference evidence="1" key="2">
    <citation type="journal article" date="2021" name="Genome Biol. Evol.">
        <title>Developing a high-quality reference genome for a parasitic bivalve with doubly uniparental inheritance (Bivalvia: Unionida).</title>
        <authorList>
            <person name="Smith C.H."/>
        </authorList>
    </citation>
    <scope>NUCLEOTIDE SEQUENCE</scope>
    <source>
        <strain evidence="1">CHS0354</strain>
        <tissue evidence="1">Mantle</tissue>
    </source>
</reference>
<evidence type="ECO:0000313" key="2">
    <source>
        <dbReference type="Proteomes" id="UP001195483"/>
    </source>
</evidence>